<name>A0A914CFA8_9BILA</name>
<feature type="domain" description="Homeobox" evidence="5">
    <location>
        <begin position="341"/>
        <end position="402"/>
    </location>
</feature>
<feature type="compositionally biased region" description="Polar residues" evidence="4">
    <location>
        <begin position="19"/>
        <end position="29"/>
    </location>
</feature>
<evidence type="ECO:0000313" key="6">
    <source>
        <dbReference type="Proteomes" id="UP000887540"/>
    </source>
</evidence>
<reference evidence="7" key="1">
    <citation type="submission" date="2022-11" db="UniProtKB">
        <authorList>
            <consortium name="WormBaseParasite"/>
        </authorList>
    </citation>
    <scope>IDENTIFICATION</scope>
</reference>
<dbReference type="WBParaSite" id="ACRNAN_Path_951.g3657.t1">
    <property type="protein sequence ID" value="ACRNAN_Path_951.g3657.t1"/>
    <property type="gene ID" value="ACRNAN_Path_951.g3657"/>
</dbReference>
<dbReference type="SUPFAM" id="SSF46689">
    <property type="entry name" value="Homeodomain-like"/>
    <property type="match status" value="3"/>
</dbReference>
<dbReference type="InterPro" id="IPR001356">
    <property type="entry name" value="HD"/>
</dbReference>
<comment type="subcellular location">
    <subcellularLocation>
        <location evidence="1 2 3">Nucleus</location>
    </subcellularLocation>
</comment>
<dbReference type="PROSITE" id="PS50071">
    <property type="entry name" value="HOMEOBOX_2"/>
    <property type="match status" value="3"/>
</dbReference>
<accession>A0A914CFA8</accession>
<proteinExistence type="predicted"/>
<feature type="DNA-binding region" description="Homeobox" evidence="2">
    <location>
        <begin position="279"/>
        <end position="338"/>
    </location>
</feature>
<dbReference type="GO" id="GO:0003677">
    <property type="term" value="F:DNA binding"/>
    <property type="evidence" value="ECO:0007669"/>
    <property type="project" value="UniProtKB-UniRule"/>
</dbReference>
<dbReference type="CDD" id="cd00086">
    <property type="entry name" value="homeodomain"/>
    <property type="match status" value="1"/>
</dbReference>
<evidence type="ECO:0000256" key="3">
    <source>
        <dbReference type="RuleBase" id="RU000682"/>
    </source>
</evidence>
<organism evidence="6 7">
    <name type="scientific">Acrobeloides nanus</name>
    <dbReference type="NCBI Taxonomy" id="290746"/>
    <lineage>
        <taxon>Eukaryota</taxon>
        <taxon>Metazoa</taxon>
        <taxon>Ecdysozoa</taxon>
        <taxon>Nematoda</taxon>
        <taxon>Chromadorea</taxon>
        <taxon>Rhabditida</taxon>
        <taxon>Tylenchina</taxon>
        <taxon>Cephalobomorpha</taxon>
        <taxon>Cephaloboidea</taxon>
        <taxon>Cephalobidae</taxon>
        <taxon>Acrobeloides</taxon>
    </lineage>
</organism>
<dbReference type="Gene3D" id="1.10.10.60">
    <property type="entry name" value="Homeodomain-like"/>
    <property type="match status" value="3"/>
</dbReference>
<keyword evidence="2 3" id="KW-0539">Nucleus</keyword>
<feature type="DNA-binding region" description="Homeobox" evidence="2">
    <location>
        <begin position="343"/>
        <end position="403"/>
    </location>
</feature>
<keyword evidence="6" id="KW-1185">Reference proteome</keyword>
<feature type="domain" description="Homeobox" evidence="5">
    <location>
        <begin position="277"/>
        <end position="337"/>
    </location>
</feature>
<keyword evidence="2 3" id="KW-0238">DNA-binding</keyword>
<dbReference type="Proteomes" id="UP000887540">
    <property type="component" value="Unplaced"/>
</dbReference>
<keyword evidence="2 3" id="KW-0371">Homeobox</keyword>
<evidence type="ECO:0000256" key="4">
    <source>
        <dbReference type="SAM" id="MobiDB-lite"/>
    </source>
</evidence>
<dbReference type="Pfam" id="PF00046">
    <property type="entry name" value="Homeodomain"/>
    <property type="match status" value="1"/>
</dbReference>
<dbReference type="SMART" id="SM00389">
    <property type="entry name" value="HOX"/>
    <property type="match status" value="3"/>
</dbReference>
<evidence type="ECO:0000256" key="2">
    <source>
        <dbReference type="PROSITE-ProRule" id="PRU00108"/>
    </source>
</evidence>
<evidence type="ECO:0000259" key="5">
    <source>
        <dbReference type="PROSITE" id="PS50071"/>
    </source>
</evidence>
<evidence type="ECO:0000256" key="1">
    <source>
        <dbReference type="ARBA" id="ARBA00004123"/>
    </source>
</evidence>
<dbReference type="AlphaFoldDB" id="A0A914CFA8"/>
<protein>
    <submittedName>
        <fullName evidence="7">Homeobox domain-containing protein</fullName>
    </submittedName>
</protein>
<feature type="region of interest" description="Disordered" evidence="4">
    <location>
        <begin position="1"/>
        <end position="29"/>
    </location>
</feature>
<dbReference type="InterPro" id="IPR009057">
    <property type="entry name" value="Homeodomain-like_sf"/>
</dbReference>
<sequence>MGSEIKNEPNEPISEFEAKNTSQPQILPTPLETSFITIEEQPSSSTLSSGYTGHYDGFIKEEPPDSIDDERPNEFSHGLRLNLDQMFKNESDDGTEIEEYNERTSILPQRIKFLHYKRRALETEMERAQRQHYKRRALMSEAEREKHRLWRRNRYFRDKLKMTPEEAEVHRAKMRLYNRSRYAQMSEEDRMRYLNKNLERNRERKAREYAARKEYEKMTTKEMTEEVQELLTKSYIENSRPKRDVLNALAVETGMFWMTIRRWFERMRWKERYGIGEFNDPSKKYFTPKITQHLLEIFKENPNPNKNIIKHLVESTGIDQARMRRWFRGRRALVRREQKEDYRKRAYVKFSEEALDFLEKAWNEKPPRAESGYYQKLADQIGYGKEKIREWFIRRRKMKNRENKKQVEITNLSFILNTETIEQSNEPIIIDNGPIIIEKGPIIIENGQIVIENGEIVIENRPIVKEELLSE</sequence>
<feature type="domain" description="Homeobox" evidence="5">
    <location>
        <begin position="214"/>
        <end position="274"/>
    </location>
</feature>
<dbReference type="GO" id="GO:0005634">
    <property type="term" value="C:nucleus"/>
    <property type="evidence" value="ECO:0007669"/>
    <property type="project" value="UniProtKB-SubCell"/>
</dbReference>
<evidence type="ECO:0000313" key="7">
    <source>
        <dbReference type="WBParaSite" id="ACRNAN_Path_951.g3657.t1"/>
    </source>
</evidence>
<feature type="DNA-binding region" description="Homeobox" evidence="2">
    <location>
        <begin position="216"/>
        <end position="275"/>
    </location>
</feature>